<evidence type="ECO:0000259" key="1">
    <source>
        <dbReference type="Pfam" id="PF13619"/>
    </source>
</evidence>
<feature type="domain" description="KTSC" evidence="1">
    <location>
        <begin position="8"/>
        <end position="64"/>
    </location>
</feature>
<proteinExistence type="predicted"/>
<dbReference type="EMBL" id="PCDP01000059">
    <property type="protein sequence ID" value="PZM09464.1"/>
    <property type="molecule type" value="Genomic_DNA"/>
</dbReference>
<evidence type="ECO:0000313" key="3">
    <source>
        <dbReference type="Proteomes" id="UP000248925"/>
    </source>
</evidence>
<dbReference type="RefSeq" id="WP_111162847.1">
    <property type="nucleotide sequence ID" value="NZ_PCDP01000059.1"/>
</dbReference>
<organism evidence="2 3">
    <name type="scientific">Rhizobium tubonense</name>
    <dbReference type="NCBI Taxonomy" id="484088"/>
    <lineage>
        <taxon>Bacteria</taxon>
        <taxon>Pseudomonadati</taxon>
        <taxon>Pseudomonadota</taxon>
        <taxon>Alphaproteobacteria</taxon>
        <taxon>Hyphomicrobiales</taxon>
        <taxon>Rhizobiaceae</taxon>
        <taxon>Rhizobium/Agrobacterium group</taxon>
        <taxon>Rhizobium</taxon>
    </lineage>
</organism>
<gene>
    <name evidence="2" type="ORF">CPY51_24535</name>
</gene>
<protein>
    <submittedName>
        <fullName evidence="2">KTSC domain-containing protein</fullName>
    </submittedName>
</protein>
<sequence>METIAIKSRIIVAMQYDKAQQHLSLEFRNGERRLFAGVPRNVVMKMARATSPGEYYIANVRAQFTRIAT</sequence>
<name>A0A2W4CVI9_9HYPH</name>
<reference evidence="2 3" key="1">
    <citation type="journal article" date="2018" name="Sci. Rep.">
        <title>Rhizobium tumorigenes sp. nov., a novel plant tumorigenic bacterium isolated from cane gall tumors on thornless blackberry.</title>
        <authorList>
            <person name="Kuzmanovi N."/>
            <person name="Smalla K."/>
            <person name="Gronow S."/>
            <person name="PuBawska J."/>
        </authorList>
    </citation>
    <scope>NUCLEOTIDE SEQUENCE [LARGE SCALE GENOMIC DNA]</scope>
    <source>
        <strain evidence="2 3">CCBAU 85046</strain>
    </source>
</reference>
<evidence type="ECO:0000313" key="2">
    <source>
        <dbReference type="EMBL" id="PZM09464.1"/>
    </source>
</evidence>
<dbReference type="OrthoDB" id="8290558at2"/>
<dbReference type="InterPro" id="IPR025309">
    <property type="entry name" value="KTSC_dom"/>
</dbReference>
<dbReference type="AlphaFoldDB" id="A0A2W4CVI9"/>
<accession>A0A2W4CVI9</accession>
<comment type="caution">
    <text evidence="2">The sequence shown here is derived from an EMBL/GenBank/DDBJ whole genome shotgun (WGS) entry which is preliminary data.</text>
</comment>
<keyword evidence="3" id="KW-1185">Reference proteome</keyword>
<dbReference type="Proteomes" id="UP000248925">
    <property type="component" value="Unassembled WGS sequence"/>
</dbReference>
<dbReference type="Pfam" id="PF13619">
    <property type="entry name" value="KTSC"/>
    <property type="match status" value="1"/>
</dbReference>